<dbReference type="GO" id="GO:0043709">
    <property type="term" value="P:cell adhesion involved in single-species biofilm formation"/>
    <property type="evidence" value="ECO:0007669"/>
    <property type="project" value="TreeGrafter"/>
</dbReference>
<proteinExistence type="predicted"/>
<accession>A0A537K0N4</accession>
<sequence>MLAAEAAAEDALVRFDLETRSRLSEGVKRLSQGGVEAILLDLSLPDGQGLRSVAAVREQAPHVPIVVLTGAADKKLGIQALDAGAQDYLVKGRTDGPLLVRSLRYAIDRKRLERILEQQVLIDELSGVYNRRAFFKAAEQQLRLLRRLRKQALLVLVDIEGLKQINDAFGHAAGDVAIVDAVELLRTTFRESDIIGRMGGDEFAVLAFEVGAEELTTIPRRLTKSLAAYNKTPDHRARLAFSLGFAVVKSESGSTLGHLLKEAEEDIDLKKHGRPKPPGKPPLKLELS</sequence>
<dbReference type="EMBL" id="VBAK01000125">
    <property type="protein sequence ID" value="TMI89329.1"/>
    <property type="molecule type" value="Genomic_DNA"/>
</dbReference>
<dbReference type="InterPro" id="IPR001789">
    <property type="entry name" value="Sig_transdc_resp-reg_receiver"/>
</dbReference>
<dbReference type="PROSITE" id="PS50887">
    <property type="entry name" value="GGDEF"/>
    <property type="match status" value="1"/>
</dbReference>
<dbReference type="SMART" id="SM00267">
    <property type="entry name" value="GGDEF"/>
    <property type="match status" value="1"/>
</dbReference>
<evidence type="ECO:0000259" key="3">
    <source>
        <dbReference type="PROSITE" id="PS50110"/>
    </source>
</evidence>
<dbReference type="Gene3D" id="3.30.70.270">
    <property type="match status" value="1"/>
</dbReference>
<dbReference type="Gene3D" id="3.40.50.2300">
    <property type="match status" value="1"/>
</dbReference>
<dbReference type="InterPro" id="IPR011006">
    <property type="entry name" value="CheY-like_superfamily"/>
</dbReference>
<evidence type="ECO:0000256" key="2">
    <source>
        <dbReference type="SAM" id="MobiDB-lite"/>
    </source>
</evidence>
<dbReference type="InterPro" id="IPR043128">
    <property type="entry name" value="Rev_trsase/Diguanyl_cyclase"/>
</dbReference>
<dbReference type="InterPro" id="IPR029787">
    <property type="entry name" value="Nucleotide_cyclase"/>
</dbReference>
<dbReference type="GO" id="GO:1902201">
    <property type="term" value="P:negative regulation of bacterial-type flagellum-dependent cell motility"/>
    <property type="evidence" value="ECO:0007669"/>
    <property type="project" value="TreeGrafter"/>
</dbReference>
<name>A0A537K0N4_9BACT</name>
<evidence type="ECO:0000313" key="5">
    <source>
        <dbReference type="EMBL" id="TMI89329.1"/>
    </source>
</evidence>
<keyword evidence="1" id="KW-0597">Phosphoprotein</keyword>
<dbReference type="GO" id="GO:0000160">
    <property type="term" value="P:phosphorelay signal transduction system"/>
    <property type="evidence" value="ECO:0007669"/>
    <property type="project" value="InterPro"/>
</dbReference>
<evidence type="ECO:0000313" key="6">
    <source>
        <dbReference type="Proteomes" id="UP000318509"/>
    </source>
</evidence>
<feature type="modified residue" description="4-aspartylphosphate" evidence="1">
    <location>
        <position position="41"/>
    </location>
</feature>
<dbReference type="Proteomes" id="UP000318509">
    <property type="component" value="Unassembled WGS sequence"/>
</dbReference>
<evidence type="ECO:0000259" key="4">
    <source>
        <dbReference type="PROSITE" id="PS50887"/>
    </source>
</evidence>
<dbReference type="PROSITE" id="PS50110">
    <property type="entry name" value="RESPONSE_REGULATORY"/>
    <property type="match status" value="1"/>
</dbReference>
<gene>
    <name evidence="5" type="ORF">E6H00_10050</name>
</gene>
<dbReference type="Pfam" id="PF00072">
    <property type="entry name" value="Response_reg"/>
    <property type="match status" value="1"/>
</dbReference>
<dbReference type="CDD" id="cd01949">
    <property type="entry name" value="GGDEF"/>
    <property type="match status" value="1"/>
</dbReference>
<feature type="domain" description="Response regulatory" evidence="3">
    <location>
        <begin position="1"/>
        <end position="106"/>
    </location>
</feature>
<evidence type="ECO:0000256" key="1">
    <source>
        <dbReference type="PROSITE-ProRule" id="PRU00169"/>
    </source>
</evidence>
<dbReference type="SMART" id="SM00448">
    <property type="entry name" value="REC"/>
    <property type="match status" value="1"/>
</dbReference>
<dbReference type="NCBIfam" id="TIGR00254">
    <property type="entry name" value="GGDEF"/>
    <property type="match status" value="1"/>
</dbReference>
<dbReference type="AlphaFoldDB" id="A0A537K0N4"/>
<dbReference type="GO" id="GO:0052621">
    <property type="term" value="F:diguanylate cyclase activity"/>
    <property type="evidence" value="ECO:0007669"/>
    <property type="project" value="TreeGrafter"/>
</dbReference>
<dbReference type="InterPro" id="IPR050469">
    <property type="entry name" value="Diguanylate_Cyclase"/>
</dbReference>
<dbReference type="PANTHER" id="PTHR45138:SF9">
    <property type="entry name" value="DIGUANYLATE CYCLASE DGCM-RELATED"/>
    <property type="match status" value="1"/>
</dbReference>
<feature type="region of interest" description="Disordered" evidence="2">
    <location>
        <begin position="267"/>
        <end position="288"/>
    </location>
</feature>
<dbReference type="Pfam" id="PF00990">
    <property type="entry name" value="GGDEF"/>
    <property type="match status" value="1"/>
</dbReference>
<reference evidence="5 6" key="1">
    <citation type="journal article" date="2019" name="Nat. Microbiol.">
        <title>Mediterranean grassland soil C-N compound turnover is dependent on rainfall and depth, and is mediated by genomically divergent microorganisms.</title>
        <authorList>
            <person name="Diamond S."/>
            <person name="Andeer P.F."/>
            <person name="Li Z."/>
            <person name="Crits-Christoph A."/>
            <person name="Burstein D."/>
            <person name="Anantharaman K."/>
            <person name="Lane K.R."/>
            <person name="Thomas B.C."/>
            <person name="Pan C."/>
            <person name="Northen T.R."/>
            <person name="Banfield J.F."/>
        </authorList>
    </citation>
    <scope>NUCLEOTIDE SEQUENCE [LARGE SCALE GENOMIC DNA]</scope>
    <source>
        <strain evidence="5">NP_3</strain>
    </source>
</reference>
<feature type="domain" description="GGDEF" evidence="4">
    <location>
        <begin position="150"/>
        <end position="288"/>
    </location>
</feature>
<organism evidence="5 6">
    <name type="scientific">Candidatus Segetimicrobium genomatis</name>
    <dbReference type="NCBI Taxonomy" id="2569760"/>
    <lineage>
        <taxon>Bacteria</taxon>
        <taxon>Bacillati</taxon>
        <taxon>Candidatus Sysuimicrobiota</taxon>
        <taxon>Candidatus Sysuimicrobiia</taxon>
        <taxon>Candidatus Sysuimicrobiales</taxon>
        <taxon>Candidatus Segetimicrobiaceae</taxon>
        <taxon>Candidatus Segetimicrobium</taxon>
    </lineage>
</organism>
<protein>
    <submittedName>
        <fullName evidence="5">Diguanylate cyclase</fullName>
    </submittedName>
</protein>
<dbReference type="InterPro" id="IPR000160">
    <property type="entry name" value="GGDEF_dom"/>
</dbReference>
<dbReference type="GO" id="GO:0005886">
    <property type="term" value="C:plasma membrane"/>
    <property type="evidence" value="ECO:0007669"/>
    <property type="project" value="TreeGrafter"/>
</dbReference>
<dbReference type="SUPFAM" id="SSF55073">
    <property type="entry name" value="Nucleotide cyclase"/>
    <property type="match status" value="1"/>
</dbReference>
<comment type="caution">
    <text evidence="5">The sequence shown here is derived from an EMBL/GenBank/DDBJ whole genome shotgun (WGS) entry which is preliminary data.</text>
</comment>
<dbReference type="PANTHER" id="PTHR45138">
    <property type="entry name" value="REGULATORY COMPONENTS OF SENSORY TRANSDUCTION SYSTEM"/>
    <property type="match status" value="1"/>
</dbReference>
<dbReference type="SUPFAM" id="SSF52172">
    <property type="entry name" value="CheY-like"/>
    <property type="match status" value="1"/>
</dbReference>
<dbReference type="CDD" id="cd00156">
    <property type="entry name" value="REC"/>
    <property type="match status" value="1"/>
</dbReference>